<reference evidence="2 3" key="1">
    <citation type="journal article" date="2023" name="Plants (Basel)">
        <title>Bridging the Gap: Combining Genomics and Transcriptomics Approaches to Understand Stylosanthes scabra, an Orphan Legume from the Brazilian Caatinga.</title>
        <authorList>
            <person name="Ferreira-Neto J.R.C."/>
            <person name="da Silva M.D."/>
            <person name="Binneck E."/>
            <person name="de Melo N.F."/>
            <person name="da Silva R.H."/>
            <person name="de Melo A.L.T.M."/>
            <person name="Pandolfi V."/>
            <person name="Bustamante F.O."/>
            <person name="Brasileiro-Vidal A.C."/>
            <person name="Benko-Iseppon A.M."/>
        </authorList>
    </citation>
    <scope>NUCLEOTIDE SEQUENCE [LARGE SCALE GENOMIC DNA]</scope>
    <source>
        <tissue evidence="2">Leaves</tissue>
    </source>
</reference>
<protein>
    <submittedName>
        <fullName evidence="2">Uncharacterized protein</fullName>
    </submittedName>
</protein>
<dbReference type="EMBL" id="JASCZI010211644">
    <property type="protein sequence ID" value="MED6195478.1"/>
    <property type="molecule type" value="Genomic_DNA"/>
</dbReference>
<feature type="region of interest" description="Disordered" evidence="1">
    <location>
        <begin position="1"/>
        <end position="20"/>
    </location>
</feature>
<organism evidence="2 3">
    <name type="scientific">Stylosanthes scabra</name>
    <dbReference type="NCBI Taxonomy" id="79078"/>
    <lineage>
        <taxon>Eukaryota</taxon>
        <taxon>Viridiplantae</taxon>
        <taxon>Streptophyta</taxon>
        <taxon>Embryophyta</taxon>
        <taxon>Tracheophyta</taxon>
        <taxon>Spermatophyta</taxon>
        <taxon>Magnoliopsida</taxon>
        <taxon>eudicotyledons</taxon>
        <taxon>Gunneridae</taxon>
        <taxon>Pentapetalae</taxon>
        <taxon>rosids</taxon>
        <taxon>fabids</taxon>
        <taxon>Fabales</taxon>
        <taxon>Fabaceae</taxon>
        <taxon>Papilionoideae</taxon>
        <taxon>50 kb inversion clade</taxon>
        <taxon>dalbergioids sensu lato</taxon>
        <taxon>Dalbergieae</taxon>
        <taxon>Pterocarpus clade</taxon>
        <taxon>Stylosanthes</taxon>
    </lineage>
</organism>
<dbReference type="Proteomes" id="UP001341840">
    <property type="component" value="Unassembled WGS sequence"/>
</dbReference>
<sequence>MQGRSFSPNSNRGQPPLPPLSLRRYRMKGKRMAKWLSVLIFVAVLLEAEGIDVGLTYVQSAISKGASEDIFFLSCF</sequence>
<keyword evidence="3" id="KW-1185">Reference proteome</keyword>
<evidence type="ECO:0000256" key="1">
    <source>
        <dbReference type="SAM" id="MobiDB-lite"/>
    </source>
</evidence>
<name>A0ABU6XET3_9FABA</name>
<evidence type="ECO:0000313" key="3">
    <source>
        <dbReference type="Proteomes" id="UP001341840"/>
    </source>
</evidence>
<feature type="compositionally biased region" description="Polar residues" evidence="1">
    <location>
        <begin position="1"/>
        <end position="13"/>
    </location>
</feature>
<proteinExistence type="predicted"/>
<accession>A0ABU6XET3</accession>
<gene>
    <name evidence="2" type="ORF">PIB30_038166</name>
</gene>
<evidence type="ECO:0000313" key="2">
    <source>
        <dbReference type="EMBL" id="MED6195478.1"/>
    </source>
</evidence>
<comment type="caution">
    <text evidence="2">The sequence shown here is derived from an EMBL/GenBank/DDBJ whole genome shotgun (WGS) entry which is preliminary data.</text>
</comment>